<evidence type="ECO:0000256" key="1">
    <source>
        <dbReference type="SAM" id="Phobius"/>
    </source>
</evidence>
<name>A0A851GI50_9BACT</name>
<gene>
    <name evidence="2" type="ORF">HW115_15495</name>
</gene>
<accession>A0A851GI50</accession>
<comment type="caution">
    <text evidence="2">The sequence shown here is derived from an EMBL/GenBank/DDBJ whole genome shotgun (WGS) entry which is preliminary data.</text>
</comment>
<proteinExistence type="predicted"/>
<dbReference type="AlphaFoldDB" id="A0A851GI50"/>
<dbReference type="RefSeq" id="WP_178933856.1">
    <property type="nucleotide sequence ID" value="NZ_JACBAZ010000007.1"/>
</dbReference>
<evidence type="ECO:0000313" key="3">
    <source>
        <dbReference type="Proteomes" id="UP000557872"/>
    </source>
</evidence>
<sequence length="90" mass="10146">MAGFLDVHNSRRADRKKAADAILPFRTQTRKFIPPPQGSYIREMISVMPAALTGLSGFLIFKDQGLPKTYRLRAPLMPMMKSNGYNFELG</sequence>
<keyword evidence="1" id="KW-1133">Transmembrane helix</keyword>
<organism evidence="2 3">
    <name type="scientific">Oceaniferula marina</name>
    <dbReference type="NCBI Taxonomy" id="2748318"/>
    <lineage>
        <taxon>Bacteria</taxon>
        <taxon>Pseudomonadati</taxon>
        <taxon>Verrucomicrobiota</taxon>
        <taxon>Verrucomicrobiia</taxon>
        <taxon>Verrucomicrobiales</taxon>
        <taxon>Verrucomicrobiaceae</taxon>
        <taxon>Oceaniferula</taxon>
    </lineage>
</organism>
<dbReference type="Proteomes" id="UP000557872">
    <property type="component" value="Unassembled WGS sequence"/>
</dbReference>
<evidence type="ECO:0000313" key="2">
    <source>
        <dbReference type="EMBL" id="NWK57026.1"/>
    </source>
</evidence>
<keyword evidence="1" id="KW-0472">Membrane</keyword>
<dbReference type="EMBL" id="JACBAZ010000007">
    <property type="protein sequence ID" value="NWK57026.1"/>
    <property type="molecule type" value="Genomic_DNA"/>
</dbReference>
<protein>
    <submittedName>
        <fullName evidence="2">Uncharacterized protein</fullName>
    </submittedName>
</protein>
<feature type="transmembrane region" description="Helical" evidence="1">
    <location>
        <begin position="40"/>
        <end position="61"/>
    </location>
</feature>
<keyword evidence="3" id="KW-1185">Reference proteome</keyword>
<reference evidence="2 3" key="1">
    <citation type="submission" date="2020-07" db="EMBL/GenBank/DDBJ databases">
        <title>Roseicoccus Jingziensis gen. nov., sp. nov., isolated from coastal seawater.</title>
        <authorList>
            <person name="Feng X."/>
        </authorList>
    </citation>
    <scope>NUCLEOTIDE SEQUENCE [LARGE SCALE GENOMIC DNA]</scope>
    <source>
        <strain evidence="2 3">N1E253</strain>
    </source>
</reference>
<keyword evidence="1" id="KW-0812">Transmembrane</keyword>